<accession>A0A9D1JLX1</accession>
<organism evidence="1 2">
    <name type="scientific">Candidatus Scatousia excrementigallinarum</name>
    <dbReference type="NCBI Taxonomy" id="2840935"/>
    <lineage>
        <taxon>Bacteria</taxon>
        <taxon>Candidatus Scatousia</taxon>
    </lineage>
</organism>
<reference evidence="1" key="2">
    <citation type="journal article" date="2021" name="PeerJ">
        <title>Extensive microbial diversity within the chicken gut microbiome revealed by metagenomics and culture.</title>
        <authorList>
            <person name="Gilroy R."/>
            <person name="Ravi A."/>
            <person name="Getino M."/>
            <person name="Pursley I."/>
            <person name="Horton D.L."/>
            <person name="Alikhan N.F."/>
            <person name="Baker D."/>
            <person name="Gharbi K."/>
            <person name="Hall N."/>
            <person name="Watson M."/>
            <person name="Adriaenssens E.M."/>
            <person name="Foster-Nyarko E."/>
            <person name="Jarju S."/>
            <person name="Secka A."/>
            <person name="Antonio M."/>
            <person name="Oren A."/>
            <person name="Chaudhuri R.R."/>
            <person name="La Ragione R."/>
            <person name="Hildebrand F."/>
            <person name="Pallen M.J."/>
        </authorList>
    </citation>
    <scope>NUCLEOTIDE SEQUENCE</scope>
    <source>
        <strain evidence="1">6276</strain>
    </source>
</reference>
<dbReference type="AlphaFoldDB" id="A0A9D1JLX1"/>
<dbReference type="InterPro" id="IPR045865">
    <property type="entry name" value="ACT-like_dom_sf"/>
</dbReference>
<name>A0A9D1JLX1_9BACT</name>
<protein>
    <submittedName>
        <fullName evidence="1">Uncharacterized protein</fullName>
    </submittedName>
</protein>
<gene>
    <name evidence="1" type="ORF">IAC10_01840</name>
</gene>
<sequence>MIIQALEKPFSICSFRQDAPVDLNKFGVAFFAHTDEGCSVICPSDEVPQEAVSRDDGWRAVRIAPPVNREMMGVLLDLAKIFASAEVSVVPASTFETMYFFLRSDGYLRALQSLQENGYKVEMTYLQGK</sequence>
<dbReference type="SUPFAM" id="SSF55021">
    <property type="entry name" value="ACT-like"/>
    <property type="match status" value="2"/>
</dbReference>
<comment type="caution">
    <text evidence="1">The sequence shown here is derived from an EMBL/GenBank/DDBJ whole genome shotgun (WGS) entry which is preliminary data.</text>
</comment>
<dbReference type="EMBL" id="DVIU01000038">
    <property type="protein sequence ID" value="HIS35361.1"/>
    <property type="molecule type" value="Genomic_DNA"/>
</dbReference>
<reference evidence="1" key="1">
    <citation type="submission" date="2020-10" db="EMBL/GenBank/DDBJ databases">
        <authorList>
            <person name="Gilroy R."/>
        </authorList>
    </citation>
    <scope>NUCLEOTIDE SEQUENCE</scope>
    <source>
        <strain evidence="1">6276</strain>
    </source>
</reference>
<dbReference type="Gene3D" id="3.30.2130.10">
    <property type="entry name" value="VC0802-like"/>
    <property type="match status" value="1"/>
</dbReference>
<evidence type="ECO:0000313" key="1">
    <source>
        <dbReference type="EMBL" id="HIS35361.1"/>
    </source>
</evidence>
<dbReference type="Proteomes" id="UP000823928">
    <property type="component" value="Unassembled WGS sequence"/>
</dbReference>
<proteinExistence type="predicted"/>
<evidence type="ECO:0000313" key="2">
    <source>
        <dbReference type="Proteomes" id="UP000823928"/>
    </source>
</evidence>